<keyword evidence="9" id="KW-0739">Sodium transport</keyword>
<evidence type="ECO:0000259" key="12">
    <source>
        <dbReference type="Pfam" id="PF03600"/>
    </source>
</evidence>
<protein>
    <submittedName>
        <fullName evidence="13">Na+/H+ antiporter</fullName>
    </submittedName>
</protein>
<evidence type="ECO:0000256" key="8">
    <source>
        <dbReference type="ARBA" id="ARBA00023136"/>
    </source>
</evidence>
<dbReference type="GO" id="GO:0006814">
    <property type="term" value="P:sodium ion transport"/>
    <property type="evidence" value="ECO:0007669"/>
    <property type="project" value="UniProtKB-KW"/>
</dbReference>
<dbReference type="PANTHER" id="PTHR43269">
    <property type="entry name" value="SODIUM/PROTON ANTIPORTER 1-RELATED"/>
    <property type="match status" value="1"/>
</dbReference>
<evidence type="ECO:0000256" key="7">
    <source>
        <dbReference type="ARBA" id="ARBA00023065"/>
    </source>
</evidence>
<dbReference type="InterPro" id="IPR045016">
    <property type="entry name" value="NhaD-like"/>
</dbReference>
<proteinExistence type="inferred from homology"/>
<evidence type="ECO:0000313" key="13">
    <source>
        <dbReference type="EMBL" id="KAK1358924.1"/>
    </source>
</evidence>
<dbReference type="GO" id="GO:0016020">
    <property type="term" value="C:membrane"/>
    <property type="evidence" value="ECO:0007669"/>
    <property type="project" value="UniProtKB-SubCell"/>
</dbReference>
<reference evidence="13" key="2">
    <citation type="submission" date="2023-05" db="EMBL/GenBank/DDBJ databases">
        <authorList>
            <person name="Schelkunov M.I."/>
        </authorList>
    </citation>
    <scope>NUCLEOTIDE SEQUENCE</scope>
    <source>
        <strain evidence="13">Hsosn_3</strain>
        <tissue evidence="13">Leaf</tissue>
    </source>
</reference>
<dbReference type="PANTHER" id="PTHR43269:SF2">
    <property type="entry name" value="SODIUM_PROTON ANTIPORTER 1-RELATED"/>
    <property type="match status" value="1"/>
</dbReference>
<evidence type="ECO:0000313" key="14">
    <source>
        <dbReference type="Proteomes" id="UP001237642"/>
    </source>
</evidence>
<evidence type="ECO:0000256" key="3">
    <source>
        <dbReference type="ARBA" id="ARBA00022449"/>
    </source>
</evidence>
<comment type="caution">
    <text evidence="13">The sequence shown here is derived from an EMBL/GenBank/DDBJ whole genome shotgun (WGS) entry which is preliminary data.</text>
</comment>
<keyword evidence="8 11" id="KW-0472">Membrane</keyword>
<gene>
    <name evidence="13" type="ORF">POM88_043398</name>
</gene>
<dbReference type="AlphaFoldDB" id="A0AAD8M436"/>
<evidence type="ECO:0000256" key="1">
    <source>
        <dbReference type="ARBA" id="ARBA00004141"/>
    </source>
</evidence>
<keyword evidence="2" id="KW-0813">Transport</keyword>
<keyword evidence="4 11" id="KW-0812">Transmembrane</keyword>
<keyword evidence="14" id="KW-1185">Reference proteome</keyword>
<evidence type="ECO:0000256" key="5">
    <source>
        <dbReference type="ARBA" id="ARBA00022989"/>
    </source>
</evidence>
<dbReference type="Pfam" id="PF03600">
    <property type="entry name" value="CitMHS"/>
    <property type="match status" value="1"/>
</dbReference>
<dbReference type="InterPro" id="IPR004680">
    <property type="entry name" value="Cit_transptr-like_dom"/>
</dbReference>
<comment type="subcellular location">
    <subcellularLocation>
        <location evidence="1">Membrane</location>
        <topology evidence="1">Multi-pass membrane protein</topology>
    </subcellularLocation>
</comment>
<evidence type="ECO:0000256" key="9">
    <source>
        <dbReference type="ARBA" id="ARBA00023201"/>
    </source>
</evidence>
<comment type="similarity">
    <text evidence="10">Belongs to the NhaD Na(+)/H(+) (TC 2.A.62) antiporter family.</text>
</comment>
<name>A0AAD8M436_9APIA</name>
<evidence type="ECO:0000256" key="10">
    <source>
        <dbReference type="ARBA" id="ARBA00025753"/>
    </source>
</evidence>
<evidence type="ECO:0000256" key="11">
    <source>
        <dbReference type="SAM" id="Phobius"/>
    </source>
</evidence>
<dbReference type="Proteomes" id="UP001237642">
    <property type="component" value="Unassembled WGS sequence"/>
</dbReference>
<reference evidence="13" key="1">
    <citation type="submission" date="2023-02" db="EMBL/GenBank/DDBJ databases">
        <title>Genome of toxic invasive species Heracleum sosnowskyi carries increased number of genes despite the absence of recent whole-genome duplications.</title>
        <authorList>
            <person name="Schelkunov M."/>
            <person name="Shtratnikova V."/>
            <person name="Makarenko M."/>
            <person name="Klepikova A."/>
            <person name="Omelchenko D."/>
            <person name="Novikova G."/>
            <person name="Obukhova E."/>
            <person name="Bogdanov V."/>
            <person name="Penin A."/>
            <person name="Logacheva M."/>
        </authorList>
    </citation>
    <scope>NUCLEOTIDE SEQUENCE</scope>
    <source>
        <strain evidence="13">Hsosn_3</strain>
        <tissue evidence="13">Leaf</tissue>
    </source>
</reference>
<evidence type="ECO:0000256" key="4">
    <source>
        <dbReference type="ARBA" id="ARBA00022692"/>
    </source>
</evidence>
<organism evidence="13 14">
    <name type="scientific">Heracleum sosnowskyi</name>
    <dbReference type="NCBI Taxonomy" id="360622"/>
    <lineage>
        <taxon>Eukaryota</taxon>
        <taxon>Viridiplantae</taxon>
        <taxon>Streptophyta</taxon>
        <taxon>Embryophyta</taxon>
        <taxon>Tracheophyta</taxon>
        <taxon>Spermatophyta</taxon>
        <taxon>Magnoliopsida</taxon>
        <taxon>eudicotyledons</taxon>
        <taxon>Gunneridae</taxon>
        <taxon>Pentapetalae</taxon>
        <taxon>asterids</taxon>
        <taxon>campanulids</taxon>
        <taxon>Apiales</taxon>
        <taxon>Apiaceae</taxon>
        <taxon>Apioideae</taxon>
        <taxon>apioid superclade</taxon>
        <taxon>Tordylieae</taxon>
        <taxon>Tordyliinae</taxon>
        <taxon>Heracleum</taxon>
    </lineage>
</organism>
<keyword evidence="3" id="KW-0050">Antiport</keyword>
<dbReference type="EMBL" id="JAUIZM010000010">
    <property type="protein sequence ID" value="KAK1358924.1"/>
    <property type="molecule type" value="Genomic_DNA"/>
</dbReference>
<feature type="transmembrane region" description="Helical" evidence="11">
    <location>
        <begin position="109"/>
        <end position="131"/>
    </location>
</feature>
<feature type="transmembrane region" description="Helical" evidence="11">
    <location>
        <begin position="28"/>
        <end position="56"/>
    </location>
</feature>
<keyword evidence="6" id="KW-0915">Sodium</keyword>
<feature type="domain" description="Citrate transporter-like" evidence="12">
    <location>
        <begin position="1"/>
        <end position="124"/>
    </location>
</feature>
<sequence>MTIVEIVDAHQGFKIVTDNITTRKPRTLLWVIGFMTFFMSSVLDNLTSTIVMVSLLRKLVPPSEYRKLLGAVVVMAANAGGAWSPIGDVTTTMLWIHGQISTLKTIKDLFLPCVVSLAVPLTLMSFTRYSVHKYS</sequence>
<feature type="transmembrane region" description="Helical" evidence="11">
    <location>
        <begin position="68"/>
        <end position="86"/>
    </location>
</feature>
<accession>A0AAD8M436</accession>
<evidence type="ECO:0000256" key="6">
    <source>
        <dbReference type="ARBA" id="ARBA00023053"/>
    </source>
</evidence>
<keyword evidence="5 11" id="KW-1133">Transmembrane helix</keyword>
<keyword evidence="7" id="KW-0406">Ion transport</keyword>
<evidence type="ECO:0000256" key="2">
    <source>
        <dbReference type="ARBA" id="ARBA00022448"/>
    </source>
</evidence>
<dbReference type="GO" id="GO:0015297">
    <property type="term" value="F:antiporter activity"/>
    <property type="evidence" value="ECO:0007669"/>
    <property type="project" value="UniProtKB-KW"/>
</dbReference>